<dbReference type="NCBIfam" id="TIGR02985">
    <property type="entry name" value="Sig70_bacteroi1"/>
    <property type="match status" value="1"/>
</dbReference>
<dbReference type="NCBIfam" id="TIGR02937">
    <property type="entry name" value="sigma70-ECF"/>
    <property type="match status" value="1"/>
</dbReference>
<dbReference type="AlphaFoldDB" id="A0A0C1D9Z2"/>
<dbReference type="InterPro" id="IPR000792">
    <property type="entry name" value="Tscrpt_reg_LuxR_C"/>
</dbReference>
<comment type="similarity">
    <text evidence="1">Belongs to the sigma-70 factor family. ECF subfamily.</text>
</comment>
<dbReference type="SMART" id="SM00421">
    <property type="entry name" value="HTH_LUXR"/>
    <property type="match status" value="1"/>
</dbReference>
<dbReference type="Gene3D" id="1.10.10.10">
    <property type="entry name" value="Winged helix-like DNA-binding domain superfamily/Winged helix DNA-binding domain"/>
    <property type="match status" value="1"/>
</dbReference>
<dbReference type="Proteomes" id="UP000031246">
    <property type="component" value="Unassembled WGS sequence"/>
</dbReference>
<dbReference type="EMBL" id="JSYN01000010">
    <property type="protein sequence ID" value="KIA94216.1"/>
    <property type="molecule type" value="Genomic_DNA"/>
</dbReference>
<dbReference type="InterPro" id="IPR014284">
    <property type="entry name" value="RNA_pol_sigma-70_dom"/>
</dbReference>
<accession>A0A0C1D9Z2</accession>
<dbReference type="PANTHER" id="PTHR43133">
    <property type="entry name" value="RNA POLYMERASE ECF-TYPE SIGMA FACTO"/>
    <property type="match status" value="1"/>
</dbReference>
<evidence type="ECO:0000256" key="4">
    <source>
        <dbReference type="ARBA" id="ARBA00023163"/>
    </source>
</evidence>
<sequence length="190" mass="22418">MTKYNKHTDQQLIQLLTEGDSIAYTEIYNRYKRLLYLFAFKRLGEKEEVWDAVHEVFLSLWLNHENLAITYTLSTYLHTAVRNKVANIISHKQICARYLDSFSTYLAVEHEYTDHLVRQKELEKLIEAEIKALPVKMREVFELSRKAGYSRKQIAELLNLSEETVKAQMYQALKKLKVRLGSMLTLLFIL</sequence>
<organism evidence="6 7">
    <name type="scientific">Pedobacter kyungheensis</name>
    <dbReference type="NCBI Taxonomy" id="1069985"/>
    <lineage>
        <taxon>Bacteria</taxon>
        <taxon>Pseudomonadati</taxon>
        <taxon>Bacteroidota</taxon>
        <taxon>Sphingobacteriia</taxon>
        <taxon>Sphingobacteriales</taxon>
        <taxon>Sphingobacteriaceae</taxon>
        <taxon>Pedobacter</taxon>
    </lineage>
</organism>
<feature type="domain" description="HTH luxR-type" evidence="5">
    <location>
        <begin position="130"/>
        <end position="188"/>
    </location>
</feature>
<dbReference type="SUPFAM" id="SSF88659">
    <property type="entry name" value="Sigma3 and sigma4 domains of RNA polymerase sigma factors"/>
    <property type="match status" value="1"/>
</dbReference>
<dbReference type="CDD" id="cd06171">
    <property type="entry name" value="Sigma70_r4"/>
    <property type="match status" value="1"/>
</dbReference>
<evidence type="ECO:0000256" key="1">
    <source>
        <dbReference type="ARBA" id="ARBA00010641"/>
    </source>
</evidence>
<keyword evidence="2" id="KW-0805">Transcription regulation</keyword>
<dbReference type="GO" id="GO:0006352">
    <property type="term" value="P:DNA-templated transcription initiation"/>
    <property type="evidence" value="ECO:0007669"/>
    <property type="project" value="InterPro"/>
</dbReference>
<dbReference type="Pfam" id="PF08281">
    <property type="entry name" value="Sigma70_r4_2"/>
    <property type="match status" value="1"/>
</dbReference>
<dbReference type="SUPFAM" id="SSF88946">
    <property type="entry name" value="Sigma2 domain of RNA polymerase sigma factors"/>
    <property type="match status" value="1"/>
</dbReference>
<dbReference type="GO" id="GO:0016987">
    <property type="term" value="F:sigma factor activity"/>
    <property type="evidence" value="ECO:0007669"/>
    <property type="project" value="UniProtKB-KW"/>
</dbReference>
<dbReference type="Pfam" id="PF04542">
    <property type="entry name" value="Sigma70_r2"/>
    <property type="match status" value="1"/>
</dbReference>
<dbReference type="RefSeq" id="WP_039475066.1">
    <property type="nucleotide sequence ID" value="NZ_JSYN01000010.1"/>
</dbReference>
<dbReference type="InterPro" id="IPR013325">
    <property type="entry name" value="RNA_pol_sigma_r2"/>
</dbReference>
<dbReference type="InterPro" id="IPR039425">
    <property type="entry name" value="RNA_pol_sigma-70-like"/>
</dbReference>
<keyword evidence="3" id="KW-0731">Sigma factor</keyword>
<dbReference type="InterPro" id="IPR013324">
    <property type="entry name" value="RNA_pol_sigma_r3/r4-like"/>
</dbReference>
<dbReference type="OrthoDB" id="659569at2"/>
<evidence type="ECO:0000313" key="6">
    <source>
        <dbReference type="EMBL" id="KIA94216.1"/>
    </source>
</evidence>
<reference evidence="6 7" key="1">
    <citation type="submission" date="2014-10" db="EMBL/GenBank/DDBJ databases">
        <title>Pedobacter Kyungheensis.</title>
        <authorList>
            <person name="Anderson B.M."/>
            <person name="Newman J.D."/>
        </authorList>
    </citation>
    <scope>NUCLEOTIDE SEQUENCE [LARGE SCALE GENOMIC DNA]</scope>
    <source>
        <strain evidence="6 7">KACC 16221</strain>
    </source>
</reference>
<keyword evidence="7" id="KW-1185">Reference proteome</keyword>
<keyword evidence="4" id="KW-0804">Transcription</keyword>
<dbReference type="Gene3D" id="1.10.1740.10">
    <property type="match status" value="1"/>
</dbReference>
<comment type="caution">
    <text evidence="6">The sequence shown here is derived from an EMBL/GenBank/DDBJ whole genome shotgun (WGS) entry which is preliminary data.</text>
</comment>
<evidence type="ECO:0000256" key="2">
    <source>
        <dbReference type="ARBA" id="ARBA00023015"/>
    </source>
</evidence>
<dbReference type="PANTHER" id="PTHR43133:SF46">
    <property type="entry name" value="RNA POLYMERASE SIGMA-70 FACTOR ECF SUBFAMILY"/>
    <property type="match status" value="1"/>
</dbReference>
<protein>
    <recommendedName>
        <fullName evidence="5">HTH luxR-type domain-containing protein</fullName>
    </recommendedName>
</protein>
<evidence type="ECO:0000256" key="3">
    <source>
        <dbReference type="ARBA" id="ARBA00023082"/>
    </source>
</evidence>
<evidence type="ECO:0000259" key="5">
    <source>
        <dbReference type="SMART" id="SM00421"/>
    </source>
</evidence>
<dbReference type="InterPro" id="IPR013249">
    <property type="entry name" value="RNA_pol_sigma70_r4_t2"/>
</dbReference>
<evidence type="ECO:0000313" key="7">
    <source>
        <dbReference type="Proteomes" id="UP000031246"/>
    </source>
</evidence>
<dbReference type="GO" id="GO:0003677">
    <property type="term" value="F:DNA binding"/>
    <property type="evidence" value="ECO:0007669"/>
    <property type="project" value="InterPro"/>
</dbReference>
<dbReference type="InterPro" id="IPR014327">
    <property type="entry name" value="RNA_pol_sigma70_bacteroid"/>
</dbReference>
<dbReference type="InterPro" id="IPR036388">
    <property type="entry name" value="WH-like_DNA-bd_sf"/>
</dbReference>
<proteinExistence type="inferred from homology"/>
<name>A0A0C1D9Z2_9SPHI</name>
<dbReference type="InterPro" id="IPR007627">
    <property type="entry name" value="RNA_pol_sigma70_r2"/>
</dbReference>
<gene>
    <name evidence="6" type="ORF">OC25_09765</name>
</gene>